<dbReference type="GO" id="GO:0016787">
    <property type="term" value="F:hydrolase activity"/>
    <property type="evidence" value="ECO:0007669"/>
    <property type="project" value="UniProtKB-KW"/>
</dbReference>
<organism evidence="3 4">
    <name type="scientific">Lacrimispora xylanolytica</name>
    <dbReference type="NCBI Taxonomy" id="29375"/>
    <lineage>
        <taxon>Bacteria</taxon>
        <taxon>Bacillati</taxon>
        <taxon>Bacillota</taxon>
        <taxon>Clostridia</taxon>
        <taxon>Lachnospirales</taxon>
        <taxon>Lachnospiraceae</taxon>
        <taxon>Lacrimispora</taxon>
    </lineage>
</organism>
<name>A0ABY7A7G0_9FIRM</name>
<dbReference type="InterPro" id="IPR050300">
    <property type="entry name" value="GDXG_lipolytic_enzyme"/>
</dbReference>
<gene>
    <name evidence="3" type="ORF">OW255_13645</name>
</gene>
<feature type="domain" description="Alpha/beta hydrolase fold-3" evidence="2">
    <location>
        <begin position="74"/>
        <end position="272"/>
    </location>
</feature>
<evidence type="ECO:0000256" key="1">
    <source>
        <dbReference type="ARBA" id="ARBA00022801"/>
    </source>
</evidence>
<dbReference type="Pfam" id="PF07859">
    <property type="entry name" value="Abhydrolase_3"/>
    <property type="match status" value="1"/>
</dbReference>
<dbReference type="InterPro" id="IPR013094">
    <property type="entry name" value="AB_hydrolase_3"/>
</dbReference>
<dbReference type="Proteomes" id="UP001163115">
    <property type="component" value="Chromosome"/>
</dbReference>
<evidence type="ECO:0000259" key="2">
    <source>
        <dbReference type="Pfam" id="PF07859"/>
    </source>
</evidence>
<keyword evidence="4" id="KW-1185">Reference proteome</keyword>
<accession>A0ABY7A7G0</accession>
<dbReference type="SUPFAM" id="SSF53474">
    <property type="entry name" value="alpha/beta-Hydrolases"/>
    <property type="match status" value="1"/>
</dbReference>
<dbReference type="RefSeq" id="WP_268114357.1">
    <property type="nucleotide sequence ID" value="NZ_CP113524.1"/>
</dbReference>
<reference evidence="3" key="1">
    <citation type="submission" date="2022-11" db="EMBL/GenBank/DDBJ databases">
        <title>Lacrimispora xylanolytica sy1, complete genome.</title>
        <authorList>
            <person name="Choi S."/>
        </authorList>
    </citation>
    <scope>NUCLEOTIDE SEQUENCE</scope>
    <source>
        <strain evidence="3">Sy1</strain>
    </source>
</reference>
<dbReference type="InterPro" id="IPR029058">
    <property type="entry name" value="AB_hydrolase_fold"/>
</dbReference>
<dbReference type="PANTHER" id="PTHR48081:SF8">
    <property type="entry name" value="ALPHA_BETA HYDROLASE FOLD-3 DOMAIN-CONTAINING PROTEIN-RELATED"/>
    <property type="match status" value="1"/>
</dbReference>
<evidence type="ECO:0000313" key="4">
    <source>
        <dbReference type="Proteomes" id="UP001163115"/>
    </source>
</evidence>
<dbReference type="PANTHER" id="PTHR48081">
    <property type="entry name" value="AB HYDROLASE SUPERFAMILY PROTEIN C4A8.06C"/>
    <property type="match status" value="1"/>
</dbReference>
<protein>
    <submittedName>
        <fullName evidence="3">Alpha/beta hydrolase</fullName>
    </submittedName>
</protein>
<keyword evidence="1 3" id="KW-0378">Hydrolase</keyword>
<dbReference type="EMBL" id="CP113524">
    <property type="protein sequence ID" value="WAJ22612.1"/>
    <property type="molecule type" value="Genomic_DNA"/>
</dbReference>
<dbReference type="Gene3D" id="3.40.50.1820">
    <property type="entry name" value="alpha/beta hydrolase"/>
    <property type="match status" value="1"/>
</dbReference>
<sequence>MRSLQSMVVEGLIKIIMRQADPTTYMEKRRKENASPYVLPVNSQKKYRIKKLSSYSLDTYMLKSASNPDKRQILFLPGGGYIEQPLLWHWRFLYQLSQKLNGTITVPIYPKAPNHQYKESFDKVLPIYKDLLTKTSPENIVIMGDSAGGGFALAFCQLLLKEGISQPGNIILLSPWLDIALRNPQIAPMIKMEPMLNLKLLRMAGKAYAGDTDTSDYLLSPINGPINGLGKISLFIGTHEFFLPDARKFKMLAKKQNVSINYFEYPKMNHVFPVLPIPEARLAMKQIINIIEGNQIT</sequence>
<proteinExistence type="predicted"/>
<evidence type="ECO:0000313" key="3">
    <source>
        <dbReference type="EMBL" id="WAJ22612.1"/>
    </source>
</evidence>